<reference evidence="3 4" key="1">
    <citation type="submission" date="2024-09" db="EMBL/GenBank/DDBJ databases">
        <title>Chromosome-scale assembly of Riccia sorocarpa.</title>
        <authorList>
            <person name="Paukszto L."/>
        </authorList>
    </citation>
    <scope>NUCLEOTIDE SEQUENCE [LARGE SCALE GENOMIC DNA]</scope>
    <source>
        <strain evidence="3">LP-2024</strain>
        <tissue evidence="3">Aerial parts of the thallus</tissue>
    </source>
</reference>
<gene>
    <name evidence="3" type="ORF">R1sor_002246</name>
</gene>
<organism evidence="3 4">
    <name type="scientific">Riccia sorocarpa</name>
    <dbReference type="NCBI Taxonomy" id="122646"/>
    <lineage>
        <taxon>Eukaryota</taxon>
        <taxon>Viridiplantae</taxon>
        <taxon>Streptophyta</taxon>
        <taxon>Embryophyta</taxon>
        <taxon>Marchantiophyta</taxon>
        <taxon>Marchantiopsida</taxon>
        <taxon>Marchantiidae</taxon>
        <taxon>Marchantiales</taxon>
        <taxon>Ricciaceae</taxon>
        <taxon>Riccia</taxon>
    </lineage>
</organism>
<feature type="coiled-coil region" evidence="1">
    <location>
        <begin position="118"/>
        <end position="152"/>
    </location>
</feature>
<comment type="caution">
    <text evidence="3">The sequence shown here is derived from an EMBL/GenBank/DDBJ whole genome shotgun (WGS) entry which is preliminary data.</text>
</comment>
<dbReference type="Proteomes" id="UP001633002">
    <property type="component" value="Unassembled WGS sequence"/>
</dbReference>
<feature type="compositionally biased region" description="Basic and acidic residues" evidence="2">
    <location>
        <begin position="11"/>
        <end position="22"/>
    </location>
</feature>
<feature type="region of interest" description="Disordered" evidence="2">
    <location>
        <begin position="1"/>
        <end position="22"/>
    </location>
</feature>
<feature type="compositionally biased region" description="Polar residues" evidence="2">
    <location>
        <begin position="58"/>
        <end position="75"/>
    </location>
</feature>
<protein>
    <recommendedName>
        <fullName evidence="5">Mediator of RNA polymerase II transcription subunit 30</fullName>
    </recommendedName>
</protein>
<proteinExistence type="predicted"/>
<dbReference type="PANTHER" id="PTHR36406">
    <property type="entry name" value="MEDIATOR OF RNA POLYMERASE II TRANSCRIPTION SUBUNIT 30"/>
    <property type="match status" value="1"/>
</dbReference>
<evidence type="ECO:0000313" key="4">
    <source>
        <dbReference type="Proteomes" id="UP001633002"/>
    </source>
</evidence>
<dbReference type="EMBL" id="JBJQOH010000006">
    <property type="protein sequence ID" value="KAL3684224.1"/>
    <property type="molecule type" value="Genomic_DNA"/>
</dbReference>
<evidence type="ECO:0008006" key="5">
    <source>
        <dbReference type="Google" id="ProtNLM"/>
    </source>
</evidence>
<dbReference type="PANTHER" id="PTHR36406:SF2">
    <property type="entry name" value="MEDIATOR OF RNA POLYMERASE II TRANSCRIPTION SUBUNIT 30"/>
    <property type="match status" value="1"/>
</dbReference>
<sequence length="168" mass="18439">MSDQMSLVVSMERERGDSLRDDALDGQRHLEGTVQAAHEILASLNEVLCNPVLWTQPAPDTSNGSKPGGTPPQQEQGWLALETGRLRYKATTAALRASVNNIFSKLQIRAQEGNSGEEKASAGDLEQLETQAAQLREEAARKNQLLKLLIDQSRDLVSDLSMWQSAEL</sequence>
<feature type="region of interest" description="Disordered" evidence="2">
    <location>
        <begin position="55"/>
        <end position="75"/>
    </location>
</feature>
<dbReference type="AlphaFoldDB" id="A0ABD3H0Y6"/>
<dbReference type="InterPro" id="IPR034568">
    <property type="entry name" value="MED30"/>
</dbReference>
<evidence type="ECO:0000313" key="3">
    <source>
        <dbReference type="EMBL" id="KAL3684224.1"/>
    </source>
</evidence>
<name>A0ABD3H0Y6_9MARC</name>
<evidence type="ECO:0000256" key="1">
    <source>
        <dbReference type="SAM" id="Coils"/>
    </source>
</evidence>
<evidence type="ECO:0000256" key="2">
    <source>
        <dbReference type="SAM" id="MobiDB-lite"/>
    </source>
</evidence>
<keyword evidence="1" id="KW-0175">Coiled coil</keyword>
<keyword evidence="4" id="KW-1185">Reference proteome</keyword>
<accession>A0ABD3H0Y6</accession>